<sequence length="1065" mass="118853">MCANEINYHQYGITKAQWDSCPDKVKNFIKNNPEQFANLQKTYTTEQIINSLCGKGTKVEQRKGTSVETLDKLEEFKPKVTPEQVATDKIAREEAVQGYKNYLKARYIENKDELINDYTRFTYRAKIMKQAQNLEILKKDNPMLLNTKYFAEGHATADEEKLLEEKTQALIDYYSQDCNKAEAEKEYNNAFTKNLNKKNRIGTGEQIDWNNKEHSSAKIRELAEYKALKEFDIGPDRMKMIARDIVDNEHYYKARGVNQKYDDKISKLKADALTPEMKQLQKEFGIEDLKRQDEIAKLMSEAETPESTNLRAAYKAAEKQYKADIYQAQKEGDDNKVAKLQEEYKKAAEQAKEDIKKALDPEKKKAADALVNERMEKLKEFNEAFEAKYPADVQKKIGDLQLKRVKELEKVAEESRTNIDKIDVDKLAEAMAEAQVDKMETEHRIKNTEVHWNNSDKKGIDKKDGKNHTFPFSGKREKEMREYIINNGDRFGTPVKDGETADYTYKGVGYKFSSDMYKDSMVQLAGEHGLDNEYKTDPYHKADLYAGIADRKALIDDIQNDNKEQIKLRERRMAKELFEGAGLDVGGDQTIAKRWGGLGLAGLTGAATGGATAAFMEFYSKTKLASGKFAKWASLTGAIPYSEVVNYSGVTHAKLTGKASGYTDAHLETDISGVATGNVEIPYKDTYTYSGGGTLTGTFTGSGTAHGTVYNTSQVWENGILTSEITTPQDVSIPYEYAHDYNLPYTYSGKGTVSGVAKGQANIPYNQHVSVDGTAYFETDVTLEGPAEYSGSTVVNGEAKGTIEGEVTGEVHDAKTDIEWGRIGTAALIGGISNMINFGVSKWGKTYDDTDNAYAALRGMVAEKNLEGRNITPLNQLQVAPIDVSDEDVELPGPIAVPQPEAADDCSASAQDLSRKDEPVETFHVGRKNLADIIRKKYGISDSKDLYAAVGVVKGWHGINGTDRKKNIYIAELGLKDKIELPGGKTYEYVQGVGRDSIADNTAPDKKGDGFGKYARVDVKAGQVTLSCDGSVYKFESYELAQKVADFFNKNHRMPDSEEMMELKK</sequence>
<organism evidence="2 3">
    <name type="scientific">Candidatus Scatenecus faecavium</name>
    <dbReference type="NCBI Taxonomy" id="2840915"/>
    <lineage>
        <taxon>Bacteria</taxon>
        <taxon>Candidatus Scatenecus</taxon>
    </lineage>
</organism>
<evidence type="ECO:0000256" key="1">
    <source>
        <dbReference type="SAM" id="Coils"/>
    </source>
</evidence>
<protein>
    <submittedName>
        <fullName evidence="2">Uncharacterized protein</fullName>
    </submittedName>
</protein>
<dbReference type="EMBL" id="DVJO01000144">
    <property type="protein sequence ID" value="HIS83245.1"/>
    <property type="molecule type" value="Genomic_DNA"/>
</dbReference>
<evidence type="ECO:0000313" key="3">
    <source>
        <dbReference type="Proteomes" id="UP000824139"/>
    </source>
</evidence>
<feature type="coiled-coil region" evidence="1">
    <location>
        <begin position="323"/>
        <end position="357"/>
    </location>
</feature>
<dbReference type="AlphaFoldDB" id="A0A9D1K3T2"/>
<comment type="caution">
    <text evidence="2">The sequence shown here is derived from an EMBL/GenBank/DDBJ whole genome shotgun (WGS) entry which is preliminary data.</text>
</comment>
<proteinExistence type="predicted"/>
<keyword evidence="1" id="KW-0175">Coiled coil</keyword>
<feature type="coiled-coil region" evidence="1">
    <location>
        <begin position="405"/>
        <end position="444"/>
    </location>
</feature>
<evidence type="ECO:0000313" key="2">
    <source>
        <dbReference type="EMBL" id="HIS83245.1"/>
    </source>
</evidence>
<reference evidence="2" key="1">
    <citation type="submission" date="2020-10" db="EMBL/GenBank/DDBJ databases">
        <authorList>
            <person name="Gilroy R."/>
        </authorList>
    </citation>
    <scope>NUCLEOTIDE SEQUENCE</scope>
    <source>
        <strain evidence="2">CHK152-2994</strain>
    </source>
</reference>
<reference evidence="2" key="2">
    <citation type="journal article" date="2021" name="PeerJ">
        <title>Extensive microbial diversity within the chicken gut microbiome revealed by metagenomics and culture.</title>
        <authorList>
            <person name="Gilroy R."/>
            <person name="Ravi A."/>
            <person name="Getino M."/>
            <person name="Pursley I."/>
            <person name="Horton D.L."/>
            <person name="Alikhan N.F."/>
            <person name="Baker D."/>
            <person name="Gharbi K."/>
            <person name="Hall N."/>
            <person name="Watson M."/>
            <person name="Adriaenssens E.M."/>
            <person name="Foster-Nyarko E."/>
            <person name="Jarju S."/>
            <person name="Secka A."/>
            <person name="Antonio M."/>
            <person name="Oren A."/>
            <person name="Chaudhuri R.R."/>
            <person name="La Ragione R."/>
            <person name="Hildebrand F."/>
            <person name="Pallen M.J."/>
        </authorList>
    </citation>
    <scope>NUCLEOTIDE SEQUENCE</scope>
    <source>
        <strain evidence="2">CHK152-2994</strain>
    </source>
</reference>
<gene>
    <name evidence="2" type="ORF">IAD41_06550</name>
</gene>
<dbReference type="Proteomes" id="UP000824139">
    <property type="component" value="Unassembled WGS sequence"/>
</dbReference>
<accession>A0A9D1K3T2</accession>
<name>A0A9D1K3T2_9BACT</name>